<feature type="domain" description="DUF5933" evidence="5">
    <location>
        <begin position="468"/>
        <end position="603"/>
    </location>
</feature>
<reference evidence="6 7" key="1">
    <citation type="journal article" date="2012" name="J. Bacteriol.">
        <title>Genome sequence of the human- and animal-pathogenic strain Nocardia cyriacigeorgica GUH-2.</title>
        <authorList>
            <person name="Zoropogui A."/>
            <person name="Pujic P."/>
            <person name="Normand P."/>
            <person name="Barbe V."/>
            <person name="Beaman B."/>
            <person name="Beaman L."/>
            <person name="Boiron P."/>
            <person name="Colinon C."/>
            <person name="Deredjian A."/>
            <person name="Graindorge A."/>
            <person name="Mangenot S."/>
            <person name="Nazaret S."/>
            <person name="Neto M."/>
            <person name="Petit S."/>
            <person name="Roche D."/>
            <person name="Vallenet D."/>
            <person name="Rodriguez-Nava V."/>
            <person name="Richard Y."/>
            <person name="Cournoyer B."/>
            <person name="Blaha D."/>
        </authorList>
    </citation>
    <scope>NUCLEOTIDE SEQUENCE [LARGE SCALE GENOMIC DNA]</scope>
    <source>
        <strain evidence="6 7">GUH-2</strain>
    </source>
</reference>
<feature type="transmembrane region" description="Helical" evidence="2">
    <location>
        <begin position="531"/>
        <end position="547"/>
    </location>
</feature>
<feature type="compositionally biased region" description="Basic and acidic residues" evidence="1">
    <location>
        <begin position="303"/>
        <end position="322"/>
    </location>
</feature>
<feature type="transmembrane region" description="Helical" evidence="2">
    <location>
        <begin position="553"/>
        <end position="573"/>
    </location>
</feature>
<dbReference type="HOGENOM" id="CLU_325664_0_0_11"/>
<keyword evidence="2" id="KW-1133">Transmembrane helix</keyword>
<dbReference type="Pfam" id="PF14378">
    <property type="entry name" value="PAP2_3"/>
    <property type="match status" value="1"/>
</dbReference>
<feature type="region of interest" description="Disordered" evidence="1">
    <location>
        <begin position="238"/>
        <end position="421"/>
    </location>
</feature>
<dbReference type="Gene3D" id="3.20.20.140">
    <property type="entry name" value="Metal-dependent hydrolases"/>
    <property type="match status" value="1"/>
</dbReference>
<dbReference type="eggNOG" id="COG1228">
    <property type="taxonomic scope" value="Bacteria"/>
</dbReference>
<dbReference type="InterPro" id="IPR006680">
    <property type="entry name" value="Amidohydro-rel"/>
</dbReference>
<dbReference type="InterPro" id="IPR051781">
    <property type="entry name" value="Metallo-dep_Hydrolase"/>
</dbReference>
<feature type="domain" description="Inositolphosphotransferase Aur1/Ipt1" evidence="4">
    <location>
        <begin position="646"/>
        <end position="799"/>
    </location>
</feature>
<accession>H6R201</accession>
<evidence type="ECO:0000259" key="5">
    <source>
        <dbReference type="Pfam" id="PF19356"/>
    </source>
</evidence>
<feature type="compositionally biased region" description="Basic residues" evidence="1">
    <location>
        <begin position="276"/>
        <end position="302"/>
    </location>
</feature>
<protein>
    <submittedName>
        <fullName evidence="6">Uncharacterized protein</fullName>
    </submittedName>
</protein>
<evidence type="ECO:0000256" key="1">
    <source>
        <dbReference type="SAM" id="MobiDB-lite"/>
    </source>
</evidence>
<dbReference type="PANTHER" id="PTHR43135:SF3">
    <property type="entry name" value="ALPHA-D-RIBOSE 1-METHYLPHOSPHONATE 5-TRIPHOSPHATE DIPHOSPHATASE"/>
    <property type="match status" value="1"/>
</dbReference>
<dbReference type="PANTHER" id="PTHR43135">
    <property type="entry name" value="ALPHA-D-RIBOSE 1-METHYLPHOSPHONATE 5-TRIPHOSPHATE DIPHOSPHATASE"/>
    <property type="match status" value="1"/>
</dbReference>
<feature type="transmembrane region" description="Helical" evidence="2">
    <location>
        <begin position="677"/>
        <end position="696"/>
    </location>
</feature>
<feature type="transmembrane region" description="Helical" evidence="2">
    <location>
        <begin position="645"/>
        <end position="665"/>
    </location>
</feature>
<dbReference type="EMBL" id="FO082843">
    <property type="protein sequence ID" value="CCF63080.1"/>
    <property type="molecule type" value="Genomic_DNA"/>
</dbReference>
<evidence type="ECO:0000313" key="6">
    <source>
        <dbReference type="EMBL" id="CCF63080.1"/>
    </source>
</evidence>
<keyword evidence="2" id="KW-0472">Membrane</keyword>
<sequence>MLLRGFTSVRDMGGPIFPLKAAIDAGKATGPRVWPSGAMISQTAGHGDFRTPEEKSRRFTGKQSRAEEIGATFIVDGRDEVLTASRENLRMGASQLKLTAGGGTSSAYDPIDVTQFTLDELRAAVDAASDWNTYVAVHAYTPKAVRRSVEAGVLCIEHGQLLDEPTVDLLAERGVLLSGQYLQPSNDSMPAERRAKREGIVAGNAIVWPMAKNAGVKLAWGTDFLFEPAMNAEQNRLPAPAERVVQPSGTAPPRHHRQRRTTGTERAPQPLPGNARRGRTQRAGRPDPRRRRPVGRHQPHRRPGQELPRDHERRRDPQEHLARPPPRSPGRLARRQPEAHTPTGTRFGIHGAVVGGDDVVDDGQAESGSGDGLGASSSLGLCMGRCPEGTRSGSRAEKGAKPRQRSFLARRHSRSGALPVQCPVKPRSRRIYDVRMLIHDTHGSSTSPPEPADVDRAGGRRISPYVVWGGIAAAVLVLVAGQLIAVHINALGPLTSLLRDYAGTPKSATTPWAGFLLALVGVTTRVRVSALAAAVAIDLVFVAVRTLDERPFTVGNGPTIVLTALAVIAAVRWSGVRRRTALRTIALGALLILATKVGEIWLDITAWVCPQVLDPYVEVADRALGNPSWLVGRALELAGPIPTGVVRWVYFELPVAAIVVAVWQLRGVTTGVWPQHHLVRTFLAIGLIGPIFYVIFPVVGPVLAYGPQGHGMEIADVWPNIIPALPISVESMPFDGITPRNCMPSLHTAWALALFIHSRRGPTWLRWGGTFWLVCTLTATLGLGAHYGLDLVAGAAFCLTIESVLRDPGRGWDRARIRVVAMGIATFAAVLLCVRYLAMPMATHPVPFGIAILGMLTALCVVFYRTWFAPQPPVVVAREAELEHR</sequence>
<dbReference type="KEGG" id="ncy:NOCYR_2303"/>
<proteinExistence type="predicted"/>
<dbReference type="STRING" id="1127134.NOCYR_2303"/>
<gene>
    <name evidence="6" type="ordered locus">NOCYR_2303</name>
</gene>
<dbReference type="Pfam" id="PF01979">
    <property type="entry name" value="Amidohydro_1"/>
    <property type="match status" value="1"/>
</dbReference>
<feature type="transmembrane region" description="Helical" evidence="2">
    <location>
        <begin position="465"/>
        <end position="488"/>
    </location>
</feature>
<feature type="compositionally biased region" description="Basic residues" evidence="1">
    <location>
        <begin position="401"/>
        <end position="414"/>
    </location>
</feature>
<feature type="transmembrane region" description="Helical" evidence="2">
    <location>
        <begin position="508"/>
        <end position="524"/>
    </location>
</feature>
<dbReference type="Proteomes" id="UP000008190">
    <property type="component" value="Chromosome"/>
</dbReference>
<dbReference type="CDD" id="cd03386">
    <property type="entry name" value="PAP2_Aur1_like"/>
    <property type="match status" value="1"/>
</dbReference>
<feature type="transmembrane region" description="Helical" evidence="2">
    <location>
        <begin position="819"/>
        <end position="838"/>
    </location>
</feature>
<evidence type="ECO:0000313" key="7">
    <source>
        <dbReference type="Proteomes" id="UP000008190"/>
    </source>
</evidence>
<dbReference type="InterPro" id="IPR026841">
    <property type="entry name" value="Aur1/Ipt1"/>
</dbReference>
<evidence type="ECO:0000256" key="2">
    <source>
        <dbReference type="SAM" id="Phobius"/>
    </source>
</evidence>
<dbReference type="SUPFAM" id="SSF51556">
    <property type="entry name" value="Metallo-dependent hydrolases"/>
    <property type="match status" value="1"/>
</dbReference>
<evidence type="ECO:0000259" key="4">
    <source>
        <dbReference type="Pfam" id="PF14378"/>
    </source>
</evidence>
<organism evidence="6 7">
    <name type="scientific">Nocardia cyriacigeorgica (strain GUH-2)</name>
    <dbReference type="NCBI Taxonomy" id="1127134"/>
    <lineage>
        <taxon>Bacteria</taxon>
        <taxon>Bacillati</taxon>
        <taxon>Actinomycetota</taxon>
        <taxon>Actinomycetes</taxon>
        <taxon>Mycobacteriales</taxon>
        <taxon>Nocardiaceae</taxon>
        <taxon>Nocardia</taxon>
    </lineage>
</organism>
<feature type="domain" description="Amidohydrolase-related" evidence="3">
    <location>
        <begin position="1"/>
        <end position="224"/>
    </location>
</feature>
<keyword evidence="2" id="KW-0812">Transmembrane</keyword>
<feature type="transmembrane region" description="Helical" evidence="2">
    <location>
        <begin position="771"/>
        <end position="799"/>
    </location>
</feature>
<dbReference type="AlphaFoldDB" id="H6R201"/>
<keyword evidence="7" id="KW-1185">Reference proteome</keyword>
<dbReference type="GO" id="GO:0016787">
    <property type="term" value="F:hydrolase activity"/>
    <property type="evidence" value="ECO:0007669"/>
    <property type="project" value="InterPro"/>
</dbReference>
<dbReference type="InterPro" id="IPR045977">
    <property type="entry name" value="DUF5933"/>
</dbReference>
<name>H6R201_NOCCG</name>
<dbReference type="InterPro" id="IPR032466">
    <property type="entry name" value="Metal_Hydrolase"/>
</dbReference>
<feature type="transmembrane region" description="Helical" evidence="2">
    <location>
        <begin position="844"/>
        <end position="864"/>
    </location>
</feature>
<dbReference type="eggNOG" id="COG0671">
    <property type="taxonomic scope" value="Bacteria"/>
</dbReference>
<dbReference type="GO" id="GO:0016020">
    <property type="term" value="C:membrane"/>
    <property type="evidence" value="ECO:0007669"/>
    <property type="project" value="UniProtKB-SubCell"/>
</dbReference>
<dbReference type="Pfam" id="PF19356">
    <property type="entry name" value="DUF5933"/>
    <property type="match status" value="1"/>
</dbReference>
<evidence type="ECO:0000259" key="3">
    <source>
        <dbReference type="Pfam" id="PF01979"/>
    </source>
</evidence>